<evidence type="ECO:0000313" key="2">
    <source>
        <dbReference type="Proteomes" id="UP000252519"/>
    </source>
</evidence>
<organism evidence="1 2">
    <name type="scientific">Ancylostoma caninum</name>
    <name type="common">Dog hookworm</name>
    <dbReference type="NCBI Taxonomy" id="29170"/>
    <lineage>
        <taxon>Eukaryota</taxon>
        <taxon>Metazoa</taxon>
        <taxon>Ecdysozoa</taxon>
        <taxon>Nematoda</taxon>
        <taxon>Chromadorea</taxon>
        <taxon>Rhabditida</taxon>
        <taxon>Rhabditina</taxon>
        <taxon>Rhabditomorpha</taxon>
        <taxon>Strongyloidea</taxon>
        <taxon>Ancylostomatidae</taxon>
        <taxon>Ancylostomatinae</taxon>
        <taxon>Ancylostoma</taxon>
    </lineage>
</organism>
<dbReference type="AlphaFoldDB" id="A0A368GAE4"/>
<dbReference type="Proteomes" id="UP000252519">
    <property type="component" value="Unassembled WGS sequence"/>
</dbReference>
<protein>
    <submittedName>
        <fullName evidence="1">Uncharacterized protein</fullName>
    </submittedName>
</protein>
<keyword evidence="2" id="KW-1185">Reference proteome</keyword>
<dbReference type="EMBL" id="JOJR01000240">
    <property type="protein sequence ID" value="RCN41341.1"/>
    <property type="molecule type" value="Genomic_DNA"/>
</dbReference>
<accession>A0A368GAE4</accession>
<name>A0A368GAE4_ANCCA</name>
<reference evidence="1 2" key="1">
    <citation type="submission" date="2014-10" db="EMBL/GenBank/DDBJ databases">
        <title>Draft genome of the hookworm Ancylostoma caninum.</title>
        <authorList>
            <person name="Mitreva M."/>
        </authorList>
    </citation>
    <scope>NUCLEOTIDE SEQUENCE [LARGE SCALE GENOMIC DNA]</scope>
    <source>
        <strain evidence="1 2">Baltimore</strain>
    </source>
</reference>
<comment type="caution">
    <text evidence="1">The sequence shown here is derived from an EMBL/GenBank/DDBJ whole genome shotgun (WGS) entry which is preliminary data.</text>
</comment>
<gene>
    <name evidence="1" type="ORF">ANCCAN_12724</name>
</gene>
<proteinExistence type="predicted"/>
<sequence length="40" mass="4746">MFGTNYSYNISFFHYRCLLQLHRMSAHPGHLTQQGNPKFC</sequence>
<evidence type="ECO:0000313" key="1">
    <source>
        <dbReference type="EMBL" id="RCN41341.1"/>
    </source>
</evidence>